<evidence type="ECO:0000259" key="8">
    <source>
        <dbReference type="Pfam" id="PF03941"/>
    </source>
</evidence>
<feature type="compositionally biased region" description="Polar residues" evidence="7">
    <location>
        <begin position="427"/>
        <end position="436"/>
    </location>
</feature>
<name>A0A261Y0Z4_9FUNG</name>
<accession>A0A261Y0Z4</accession>
<proteinExistence type="inferred from homology"/>
<keyword evidence="5" id="KW-0206">Cytoskeleton</keyword>
<gene>
    <name evidence="9" type="ORF">BZG36_02586</name>
</gene>
<evidence type="ECO:0000256" key="7">
    <source>
        <dbReference type="SAM" id="MobiDB-lite"/>
    </source>
</evidence>
<dbReference type="AlphaFoldDB" id="A0A261Y0Z4"/>
<evidence type="ECO:0000256" key="2">
    <source>
        <dbReference type="ARBA" id="ARBA00004186"/>
    </source>
</evidence>
<evidence type="ECO:0000256" key="1">
    <source>
        <dbReference type="ARBA" id="ARBA00004123"/>
    </source>
</evidence>
<evidence type="ECO:0000256" key="3">
    <source>
        <dbReference type="ARBA" id="ARBA00010042"/>
    </source>
</evidence>
<comment type="caution">
    <text evidence="9">The sequence shown here is derived from an EMBL/GenBank/DDBJ whole genome shotgun (WGS) entry which is preliminary data.</text>
</comment>
<feature type="region of interest" description="Disordered" evidence="7">
    <location>
        <begin position="463"/>
        <end position="535"/>
    </location>
</feature>
<feature type="compositionally biased region" description="Polar residues" evidence="7">
    <location>
        <begin position="353"/>
        <end position="373"/>
    </location>
</feature>
<dbReference type="EMBL" id="MVBO01000046">
    <property type="protein sequence ID" value="OZJ04285.1"/>
    <property type="molecule type" value="Genomic_DNA"/>
</dbReference>
<evidence type="ECO:0000256" key="5">
    <source>
        <dbReference type="ARBA" id="ARBA00023212"/>
    </source>
</evidence>
<evidence type="ECO:0000256" key="6">
    <source>
        <dbReference type="ARBA" id="ARBA00023242"/>
    </source>
</evidence>
<dbReference type="InterPro" id="IPR005635">
    <property type="entry name" value="Inner_centromere_prot_ARK-bd"/>
</dbReference>
<dbReference type="GO" id="GO:0005819">
    <property type="term" value="C:spindle"/>
    <property type="evidence" value="ECO:0007669"/>
    <property type="project" value="UniProtKB-SubCell"/>
</dbReference>
<feature type="compositionally biased region" description="Basic and acidic residues" evidence="7">
    <location>
        <begin position="150"/>
        <end position="167"/>
    </location>
</feature>
<feature type="region of interest" description="Disordered" evidence="7">
    <location>
        <begin position="405"/>
        <end position="441"/>
    </location>
</feature>
<evidence type="ECO:0000313" key="9">
    <source>
        <dbReference type="EMBL" id="OZJ04285.1"/>
    </source>
</evidence>
<feature type="compositionally biased region" description="Basic and acidic residues" evidence="7">
    <location>
        <begin position="502"/>
        <end position="521"/>
    </location>
</feature>
<reference evidence="9 10" key="1">
    <citation type="journal article" date="2017" name="Mycologia">
        <title>Bifiguratus adelaidae, gen. et sp. nov., a new member of Mucoromycotina in endophytic and soil-dwelling habitats.</title>
        <authorList>
            <person name="Torres-Cruz T.J."/>
            <person name="Billingsley Tobias T.L."/>
            <person name="Almatruk M."/>
            <person name="Hesse C."/>
            <person name="Kuske C.R."/>
            <person name="Desiro A."/>
            <person name="Benucci G.M."/>
            <person name="Bonito G."/>
            <person name="Stajich J.E."/>
            <person name="Dunlap C."/>
            <person name="Arnold A.E."/>
            <person name="Porras-Alfaro A."/>
        </authorList>
    </citation>
    <scope>NUCLEOTIDE SEQUENCE [LARGE SCALE GENOMIC DNA]</scope>
    <source>
        <strain evidence="9 10">AZ0501</strain>
    </source>
</reference>
<organism evidence="9 10">
    <name type="scientific">Bifiguratus adelaidae</name>
    <dbReference type="NCBI Taxonomy" id="1938954"/>
    <lineage>
        <taxon>Eukaryota</taxon>
        <taxon>Fungi</taxon>
        <taxon>Fungi incertae sedis</taxon>
        <taxon>Mucoromycota</taxon>
        <taxon>Mucoromycotina</taxon>
        <taxon>Endogonomycetes</taxon>
        <taxon>Endogonales</taxon>
        <taxon>Endogonales incertae sedis</taxon>
        <taxon>Bifiguratus</taxon>
    </lineage>
</organism>
<comment type="subcellular location">
    <subcellularLocation>
        <location evidence="2">Cytoplasm</location>
        <location evidence="2">Cytoskeleton</location>
        <location evidence="2">Spindle</location>
    </subcellularLocation>
    <subcellularLocation>
        <location evidence="1">Nucleus</location>
    </subcellularLocation>
</comment>
<protein>
    <recommendedName>
        <fullName evidence="8">Inner centromere protein ARK-binding domain-containing protein</fullName>
    </recommendedName>
</protein>
<evidence type="ECO:0000256" key="4">
    <source>
        <dbReference type="ARBA" id="ARBA00022490"/>
    </source>
</evidence>
<feature type="compositionally biased region" description="Polar residues" evidence="7">
    <location>
        <begin position="410"/>
        <end position="420"/>
    </location>
</feature>
<feature type="domain" description="Inner centromere protein ARK-binding" evidence="8">
    <location>
        <begin position="662"/>
        <end position="726"/>
    </location>
</feature>
<feature type="region of interest" description="Disordered" evidence="7">
    <location>
        <begin position="334"/>
        <end position="383"/>
    </location>
</feature>
<dbReference type="OrthoDB" id="6123at2759"/>
<feature type="compositionally biased region" description="Polar residues" evidence="7">
    <location>
        <begin position="468"/>
        <end position="477"/>
    </location>
</feature>
<comment type="similarity">
    <text evidence="3">Belongs to the INCENP family.</text>
</comment>
<dbReference type="Pfam" id="PF03941">
    <property type="entry name" value="INCENP_ARK-bind"/>
    <property type="match status" value="1"/>
</dbReference>
<keyword evidence="6" id="KW-0539">Nucleus</keyword>
<evidence type="ECO:0000313" key="10">
    <source>
        <dbReference type="Proteomes" id="UP000242875"/>
    </source>
</evidence>
<dbReference type="GO" id="GO:0005634">
    <property type="term" value="C:nucleus"/>
    <property type="evidence" value="ECO:0007669"/>
    <property type="project" value="UniProtKB-SubCell"/>
</dbReference>
<keyword evidence="4" id="KW-0963">Cytoplasm</keyword>
<feature type="compositionally biased region" description="Polar residues" evidence="7">
    <location>
        <begin position="130"/>
        <end position="139"/>
    </location>
</feature>
<dbReference type="Proteomes" id="UP000242875">
    <property type="component" value="Unassembled WGS sequence"/>
</dbReference>
<feature type="region of interest" description="Disordered" evidence="7">
    <location>
        <begin position="130"/>
        <end position="167"/>
    </location>
</feature>
<keyword evidence="10" id="KW-1185">Reference proteome</keyword>
<feature type="region of interest" description="Disordered" evidence="7">
    <location>
        <begin position="634"/>
        <end position="662"/>
    </location>
</feature>
<sequence>MGSLSLTLPLDSWLPLERSKFASLCDDKLQEFAAACETNVAWLEEYEATILGAQETLDIVQILKTPSRRKYQQWSMKALDRDNSPFQVSTPKENAGLTLDLFEDDKGSNFISDFQKKLYAVAVEPDDVSSAGTFTTAQPDLSKDNDEELNLEKGEGNRQEDNAKPRKHVEFDAKEIQAHEEKQATKPKSLIPASRTLSTSFSRLNIDSQKSSTTQRTFAKTTVPTVHGYAKRVLPSPEGRDIKHIDLLNLETTGGIPSKRRSSEDESLPKRLRSLEFAHSDKSLEYSTYGIEQQHEKEDKSEIEDVESSEKRLHELFASDSEKLKQALSSLRGVTVDRGPDSPPFLPDMSPFKMQSSPNTSVSKGKSISSRVTTPPLYRSRSTTEVDISFNDSPHTLDAFDISAPPVTSDFPSPLSSKQYNLKESRSAPTQQTSLFTPKPLLSQVHKNKNTIDHINSSRLENRISLDTRGSTNSSRDSGIPIRKPRHELKTMQRANLAQQREQQDRQQRAARMRELEEQRKQNMQRRQQLEQRRRLEDYKSKTVLDRRRVGQETIVSISRKPPPVNLGFAAQQAKIKKKPQSNLDNILADQTNTEKASRKEKSDPILIDERATKFRYFKEGSPRSNALIRQSTRTTTVYQTPERPPRTSDLSLNSSPYDLPDIESDQEEYVYDNDGRRHRVRKQKVMILPRWATSPLVRDAVESQKDVDPEELFGEVRPLRVHEIFGK</sequence>